<evidence type="ECO:0000256" key="1">
    <source>
        <dbReference type="SAM" id="SignalP"/>
    </source>
</evidence>
<dbReference type="STRING" id="1123071.SAMN02745181_0305"/>
<sequence length="179" mass="20570">MKSLLILLACCQLAHAEAPAAIGKILATEDHASILQNEEALPEIFDYLLEHPEQEDTWKALWKFRKHTDAGLSLQYKRYAHMAVAKNGKIFWQRYLSGNEDALHLLVDAFRHDPTSFGEDVRKANQTLIAILALGDLMAIKHPQFSDESKRHRFADICLQAHYLEWSSRYADILKKKKE</sequence>
<feature type="signal peptide" evidence="1">
    <location>
        <begin position="1"/>
        <end position="20"/>
    </location>
</feature>
<organism evidence="2 3">
    <name type="scientific">Rubritalea squalenifaciens DSM 18772</name>
    <dbReference type="NCBI Taxonomy" id="1123071"/>
    <lineage>
        <taxon>Bacteria</taxon>
        <taxon>Pseudomonadati</taxon>
        <taxon>Verrucomicrobiota</taxon>
        <taxon>Verrucomicrobiia</taxon>
        <taxon>Verrucomicrobiales</taxon>
        <taxon>Rubritaleaceae</taxon>
        <taxon>Rubritalea</taxon>
    </lineage>
</organism>
<dbReference type="Proteomes" id="UP000184510">
    <property type="component" value="Unassembled WGS sequence"/>
</dbReference>
<evidence type="ECO:0000313" key="3">
    <source>
        <dbReference type="Proteomes" id="UP000184510"/>
    </source>
</evidence>
<dbReference type="EMBL" id="FQYR01000002">
    <property type="protein sequence ID" value="SHI52052.1"/>
    <property type="molecule type" value="Genomic_DNA"/>
</dbReference>
<proteinExistence type="predicted"/>
<reference evidence="2 3" key="1">
    <citation type="submission" date="2016-11" db="EMBL/GenBank/DDBJ databases">
        <authorList>
            <person name="Jaros S."/>
            <person name="Januszkiewicz K."/>
            <person name="Wedrychowicz H."/>
        </authorList>
    </citation>
    <scope>NUCLEOTIDE SEQUENCE [LARGE SCALE GENOMIC DNA]</scope>
    <source>
        <strain evidence="2 3">DSM 18772</strain>
    </source>
</reference>
<gene>
    <name evidence="2" type="ORF">SAMN02745181_0305</name>
</gene>
<evidence type="ECO:0000313" key="2">
    <source>
        <dbReference type="EMBL" id="SHI52052.1"/>
    </source>
</evidence>
<dbReference type="RefSeq" id="WP_143157739.1">
    <property type="nucleotide sequence ID" value="NZ_FQYR01000002.1"/>
</dbReference>
<keyword evidence="3" id="KW-1185">Reference proteome</keyword>
<dbReference type="InParanoid" id="A0A1M6BTD9"/>
<accession>A0A1M6BTD9</accession>
<protein>
    <submittedName>
        <fullName evidence="2">Uncharacterized protein</fullName>
    </submittedName>
</protein>
<keyword evidence="1" id="KW-0732">Signal</keyword>
<name>A0A1M6BTD9_9BACT</name>
<feature type="chain" id="PRO_5009916137" evidence="1">
    <location>
        <begin position="21"/>
        <end position="179"/>
    </location>
</feature>
<dbReference type="AlphaFoldDB" id="A0A1M6BTD9"/>